<dbReference type="EMBL" id="JBHSEW010000007">
    <property type="protein sequence ID" value="MFC4622335.1"/>
    <property type="molecule type" value="Genomic_DNA"/>
</dbReference>
<dbReference type="InterPro" id="IPR022385">
    <property type="entry name" value="Rhs_assc_core"/>
</dbReference>
<dbReference type="Pfam" id="PF05593">
    <property type="entry name" value="RHS_repeat"/>
    <property type="match status" value="1"/>
</dbReference>
<feature type="region of interest" description="Disordered" evidence="2">
    <location>
        <begin position="1169"/>
        <end position="1196"/>
    </location>
</feature>
<dbReference type="InterPro" id="IPR031325">
    <property type="entry name" value="RHS_repeat"/>
</dbReference>
<feature type="domain" description="Teneurin-like YD-shell" evidence="5">
    <location>
        <begin position="505"/>
        <end position="654"/>
    </location>
</feature>
<feature type="domain" description="T6SS Phospholipase effector Tle1-like catalytic" evidence="3">
    <location>
        <begin position="1565"/>
        <end position="1697"/>
    </location>
</feature>
<dbReference type="NCBIfam" id="TIGR03696">
    <property type="entry name" value="Rhs_assc_core"/>
    <property type="match status" value="1"/>
</dbReference>
<accession>A0ABV9GYI2</accession>
<dbReference type="InterPro" id="IPR050708">
    <property type="entry name" value="T6SS_VgrG/RHS"/>
</dbReference>
<proteinExistence type="predicted"/>
<evidence type="ECO:0000256" key="1">
    <source>
        <dbReference type="ARBA" id="ARBA00022737"/>
    </source>
</evidence>
<feature type="compositionally biased region" description="Polar residues" evidence="2">
    <location>
        <begin position="40"/>
        <end position="51"/>
    </location>
</feature>
<feature type="region of interest" description="Disordered" evidence="2">
    <location>
        <begin position="79"/>
        <end position="105"/>
    </location>
</feature>
<keyword evidence="7" id="KW-1185">Reference proteome</keyword>
<feature type="compositionally biased region" description="Polar residues" evidence="2">
    <location>
        <begin position="764"/>
        <end position="774"/>
    </location>
</feature>
<dbReference type="InterPro" id="IPR056823">
    <property type="entry name" value="TEN-like_YD-shell"/>
</dbReference>
<dbReference type="Pfam" id="PF25023">
    <property type="entry name" value="TEN_YD-shell"/>
    <property type="match status" value="3"/>
</dbReference>
<feature type="domain" description="Teneurin-like YD-shell" evidence="5">
    <location>
        <begin position="1096"/>
        <end position="1266"/>
    </location>
</feature>
<feature type="compositionally biased region" description="Polar residues" evidence="2">
    <location>
        <begin position="81"/>
        <end position="90"/>
    </location>
</feature>
<dbReference type="NCBIfam" id="TIGR01643">
    <property type="entry name" value="YD_repeat_2x"/>
    <property type="match status" value="3"/>
</dbReference>
<feature type="compositionally biased region" description="Polar residues" evidence="2">
    <location>
        <begin position="1179"/>
        <end position="1196"/>
    </location>
</feature>
<dbReference type="Proteomes" id="UP001595967">
    <property type="component" value="Unassembled WGS sequence"/>
</dbReference>
<protein>
    <submittedName>
        <fullName evidence="6">RHS repeat-associated core domain-containing protein</fullName>
    </submittedName>
</protein>
<organism evidence="6 7">
    <name type="scientific">Comamonas nitrativorans</name>
    <dbReference type="NCBI Taxonomy" id="108437"/>
    <lineage>
        <taxon>Bacteria</taxon>
        <taxon>Pseudomonadati</taxon>
        <taxon>Pseudomonadota</taxon>
        <taxon>Betaproteobacteria</taxon>
        <taxon>Burkholderiales</taxon>
        <taxon>Comamonadaceae</taxon>
        <taxon>Comamonas</taxon>
    </lineage>
</organism>
<gene>
    <name evidence="6" type="ORF">ACFO3A_08915</name>
</gene>
<reference evidence="7" key="1">
    <citation type="journal article" date="2019" name="Int. J. Syst. Evol. Microbiol.">
        <title>The Global Catalogue of Microorganisms (GCM) 10K type strain sequencing project: providing services to taxonomists for standard genome sequencing and annotation.</title>
        <authorList>
            <consortium name="The Broad Institute Genomics Platform"/>
            <consortium name="The Broad Institute Genome Sequencing Center for Infectious Disease"/>
            <person name="Wu L."/>
            <person name="Ma J."/>
        </authorList>
    </citation>
    <scope>NUCLEOTIDE SEQUENCE [LARGE SCALE GENOMIC DNA]</scope>
    <source>
        <strain evidence="7">JCM 11650</strain>
    </source>
</reference>
<feature type="region of interest" description="Disordered" evidence="2">
    <location>
        <begin position="764"/>
        <end position="794"/>
    </location>
</feature>
<dbReference type="InterPro" id="IPR006530">
    <property type="entry name" value="YD"/>
</dbReference>
<sequence length="1848" mass="202982">MPSLHRFLRRLLLLTLLTALLTLPALGQIPGLPDLGSGSGTCDPSRSSCAPTQPPIFGDIGGGGGGGAGGSCKPNAGGNPCDSSGPASQGSTGGPNLGAGNPINVTNGNKYQMEVDMPALPGELGLELVRHYNSAHARVLGALGAGWRLSYETELYEVGNTVQVLQADGSRIIFAIDPANPSHCASGDPTQGHIAIDERRSANGQQRKRYTWHWSHGPHAGRSLHFNAQGKLERISAASGATLTLQRSPNGQLAQVTDPQGRSLIFSYPDKATIAQARTSEQPALFAGVQAITTPLGRFTYQHGTQKSDAANLLGVTSPDQTQRHYHYEDKRWPYRLSGISMEGTDSSGQRTKERLSTYRYDERGRAILSTKGAPPEGTPGQEQVTLQYLAPTLPAQEGRTLLTNSLGQHTLYRQRIIAGQYRLTEARGAGCAQCGPVNIRYHYDSQGRLTAQEQLQPTTIEENQEPPPAKTLHTSRIGQAQEQVYYEDRRWPDKPTRITRPSVVQGQQQQLTLRYNAAGQITQLTQQGFSPINDEGQQQPTAIERTTRYRYAEINGRSLLVQVDGPLASSSTRIQWDARGDYMVQITSPGGYQHHLQHDRAGRLTQVRNDAGFATHWAYDSQSRITHLVSTGPGGQPPQVRTYRYNALGQMVESGSGQPADQPPPPALAELLQNAPAYTPALARQFDSTGRLIWQASALGLLHTRSYDSESRPTASGQHSNRIARTEAWRYNDHGQITHWSDNAGRFAHIDYDSQGRPLTYHDSTGRSIQLPGNSKPRPAAAPGVPAAQTASPTRWQDDFGRTVLTADGQHGRHTLAWDAADRLIAMHDAQGNHARYAYDSAGRITEQHIHSANGANSAGNTNDTPPQTTRWHYQGRHLLAVEHPTQTERYRYDHRGLIASRSVTRTTANGQNTTNTNTNNTNNTTSHTRYLHDSQGRLAATSLPDGRWLHYQRNGQGQVTALVRSPVQRPWLRKLAAEDAIASHLQRNLVGLQSYTAGNGIHSQWLRDGTGTLAGIVHSRPSAGPRQLHAQAQAQARIPTTPTPLWPATASVVQRLLGIGNAQASTAPSATTPATPAALAFFDERYLWSGDGLLLHSQRRHQGAAQQRYWAYDGAGQLVAGVQTSTTTDTATDTQVWRYAYQDQRRVLAQHTASQDELTAGTTRTHWDAQGRPTHQDAATTYNANGQPTGQGQRSYQWDALGRLTSIHAGETTRQEIARYHYDHRGLRIAKDAGGRTTGYLYSADRHLLAELNASGHIERQYIYLADLLLAVIDTPKGAKLAQTVPEAAEKESPEPLEQTIGLWADVKALLSSYLPGNATLAYIHSNHLGAPEAVTNENGELVWQASYAPFGAAAIQNQQNNFTLNIRLPGQYSDEETGLHYNRQRYYDPAHGAYLTPDPLGHPDGPNAYAYVANNPLGSIDPDGLVLFAFDGTENSDDPEWLTQRSSTVSNVVLFRNLYDENINGPASYITGVGTIHRDSRYDDILVPGLDAGLNRTGVDRIDRMMLYLRDQAMLFDDDKVMEIDIVGFSRGAAQARDFANQIIRETHLINGRKYYFYNDLETGKRSCQWVNFRFMGLFDTVLSTNSGRDYTLTIPEWFSYVAHAVALNEYRSQPNGTFNALANRNFYSRTRVHLEGDRHWGGFPLESIGRSNNTPGQQRIEMGFIGAHADIGGGYSAGENQLSQVALAWMVAQAQIAGVAMNTRRIEIPTGNVVIHDQSNLLRFGDPRTAPGTFEVEGFTGGLLGTESYQTEDRLVHGGFGSGSQRRPVFDLPVQPGGNRSMLNADTHQFITYTPRPQNILNDTRITEDIDEIRNLQNRTGTVEMQSYMSWLRQHGYVFAGLGE</sequence>
<feature type="domain" description="Teneurin-like YD-shell" evidence="5">
    <location>
        <begin position="1325"/>
        <end position="1401"/>
    </location>
</feature>
<dbReference type="Pfam" id="PF20148">
    <property type="entry name" value="DUF6531"/>
    <property type="match status" value="1"/>
</dbReference>
<evidence type="ECO:0000313" key="7">
    <source>
        <dbReference type="Proteomes" id="UP001595967"/>
    </source>
</evidence>
<keyword evidence="1" id="KW-0677">Repeat</keyword>
<dbReference type="PANTHER" id="PTHR32305:SF15">
    <property type="entry name" value="PROTEIN RHSA-RELATED"/>
    <property type="match status" value="1"/>
</dbReference>
<feature type="domain" description="DUF6531" evidence="4">
    <location>
        <begin position="100"/>
        <end position="174"/>
    </location>
</feature>
<name>A0ABV9GYI2_9BURK</name>
<evidence type="ECO:0000256" key="2">
    <source>
        <dbReference type="SAM" id="MobiDB-lite"/>
    </source>
</evidence>
<dbReference type="InterPro" id="IPR018712">
    <property type="entry name" value="Tle1-like_cat"/>
</dbReference>
<evidence type="ECO:0000259" key="3">
    <source>
        <dbReference type="Pfam" id="PF09994"/>
    </source>
</evidence>
<dbReference type="RefSeq" id="WP_377725770.1">
    <property type="nucleotide sequence ID" value="NZ_JBHSEW010000007.1"/>
</dbReference>
<feature type="region of interest" description="Disordered" evidence="2">
    <location>
        <begin position="37"/>
        <end position="63"/>
    </location>
</feature>
<evidence type="ECO:0000259" key="4">
    <source>
        <dbReference type="Pfam" id="PF20148"/>
    </source>
</evidence>
<dbReference type="PANTHER" id="PTHR32305">
    <property type="match status" value="1"/>
</dbReference>
<evidence type="ECO:0000259" key="5">
    <source>
        <dbReference type="Pfam" id="PF25023"/>
    </source>
</evidence>
<dbReference type="Pfam" id="PF09994">
    <property type="entry name" value="T6SS_Tle1-like_cat"/>
    <property type="match status" value="1"/>
</dbReference>
<feature type="compositionally biased region" description="Low complexity" evidence="2">
    <location>
        <begin position="778"/>
        <end position="792"/>
    </location>
</feature>
<dbReference type="Gene3D" id="2.180.10.10">
    <property type="entry name" value="RHS repeat-associated core"/>
    <property type="match status" value="2"/>
</dbReference>
<dbReference type="InterPro" id="IPR045351">
    <property type="entry name" value="DUF6531"/>
</dbReference>
<comment type="caution">
    <text evidence="6">The sequence shown here is derived from an EMBL/GenBank/DDBJ whole genome shotgun (WGS) entry which is preliminary data.</text>
</comment>
<evidence type="ECO:0000313" key="6">
    <source>
        <dbReference type="EMBL" id="MFC4622335.1"/>
    </source>
</evidence>